<dbReference type="Gene3D" id="3.40.430.10">
    <property type="entry name" value="Dihydrofolate Reductase, subunit A"/>
    <property type="match status" value="1"/>
</dbReference>
<dbReference type="EMBL" id="JAAEDL010000005">
    <property type="protein sequence ID" value="MBR0680142.1"/>
    <property type="molecule type" value="Genomic_DNA"/>
</dbReference>
<dbReference type="InterPro" id="IPR024072">
    <property type="entry name" value="DHFR-like_dom_sf"/>
</dbReference>
<dbReference type="InterPro" id="IPR050765">
    <property type="entry name" value="Riboflavin_Biosynth_HTPR"/>
</dbReference>
<reference evidence="3" key="2">
    <citation type="journal article" date="2021" name="Syst. Appl. Microbiol.">
        <title>Roseomonas hellenica sp. nov., isolated from roots of wild-growing Alkanna tinctoria.</title>
        <authorList>
            <person name="Rat A."/>
            <person name="Naranjo H.D."/>
            <person name="Lebbe L."/>
            <person name="Cnockaert M."/>
            <person name="Krigas N."/>
            <person name="Grigoriadou K."/>
            <person name="Maloupa E."/>
            <person name="Willems A."/>
        </authorList>
    </citation>
    <scope>NUCLEOTIDE SEQUENCE</scope>
    <source>
        <strain evidence="3">LMG 31228</strain>
    </source>
</reference>
<accession>A0A9X9X8V6</accession>
<dbReference type="Pfam" id="PF01872">
    <property type="entry name" value="RibD_C"/>
    <property type="match status" value="1"/>
</dbReference>
<evidence type="ECO:0000259" key="2">
    <source>
        <dbReference type="Pfam" id="PF01872"/>
    </source>
</evidence>
<gene>
    <name evidence="3" type="ORF">GXW74_06565</name>
</gene>
<keyword evidence="4" id="KW-1185">Reference proteome</keyword>
<dbReference type="InterPro" id="IPR002734">
    <property type="entry name" value="RibDG_C"/>
</dbReference>
<sequence length="144" mass="15133">MEGVRDAVLLEPGARLLHGVAVPDAVDGGGLGQDRPPADRSSPDATPIRPAAARIAGPDIAGEVARLKREARGNIFAFSGAGLANSLLAHDVVDEMRLMVAPLLFGDGKRLFADGRPAAVFALMDARPLDTGSVILRYRRTREG</sequence>
<feature type="region of interest" description="Disordered" evidence="1">
    <location>
        <begin position="27"/>
        <end position="49"/>
    </location>
</feature>
<name>A0A9X9X8V6_9PROT</name>
<evidence type="ECO:0000256" key="1">
    <source>
        <dbReference type="SAM" id="MobiDB-lite"/>
    </source>
</evidence>
<evidence type="ECO:0000313" key="4">
    <source>
        <dbReference type="Proteomes" id="UP001138709"/>
    </source>
</evidence>
<dbReference type="GO" id="GO:0008703">
    <property type="term" value="F:5-amino-6-(5-phosphoribosylamino)uracil reductase activity"/>
    <property type="evidence" value="ECO:0007669"/>
    <property type="project" value="InterPro"/>
</dbReference>
<dbReference type="GO" id="GO:0009231">
    <property type="term" value="P:riboflavin biosynthetic process"/>
    <property type="evidence" value="ECO:0007669"/>
    <property type="project" value="InterPro"/>
</dbReference>
<comment type="caution">
    <text evidence="3">The sequence shown here is derived from an EMBL/GenBank/DDBJ whole genome shotgun (WGS) entry which is preliminary data.</text>
</comment>
<protein>
    <recommendedName>
        <fullName evidence="2">Bacterial bifunctional deaminase-reductase C-terminal domain-containing protein</fullName>
    </recommendedName>
</protein>
<reference evidence="3" key="1">
    <citation type="submission" date="2020-01" db="EMBL/GenBank/DDBJ databases">
        <authorList>
            <person name="Rat A."/>
        </authorList>
    </citation>
    <scope>NUCLEOTIDE SEQUENCE</scope>
    <source>
        <strain evidence="3">LMG 31228</strain>
    </source>
</reference>
<dbReference type="PANTHER" id="PTHR38011">
    <property type="entry name" value="DIHYDROFOLATE REDUCTASE FAMILY PROTEIN (AFU_ORTHOLOGUE AFUA_8G06820)"/>
    <property type="match status" value="1"/>
</dbReference>
<dbReference type="SUPFAM" id="SSF53597">
    <property type="entry name" value="Dihydrofolate reductase-like"/>
    <property type="match status" value="1"/>
</dbReference>
<organism evidence="3 4">
    <name type="scientific">Neoroseomonas eburnea</name>
    <dbReference type="NCBI Taxonomy" id="1346889"/>
    <lineage>
        <taxon>Bacteria</taxon>
        <taxon>Pseudomonadati</taxon>
        <taxon>Pseudomonadota</taxon>
        <taxon>Alphaproteobacteria</taxon>
        <taxon>Acetobacterales</taxon>
        <taxon>Acetobacteraceae</taxon>
        <taxon>Neoroseomonas</taxon>
    </lineage>
</organism>
<proteinExistence type="predicted"/>
<dbReference type="Proteomes" id="UP001138709">
    <property type="component" value="Unassembled WGS sequence"/>
</dbReference>
<dbReference type="AlphaFoldDB" id="A0A9X9X8V6"/>
<evidence type="ECO:0000313" key="3">
    <source>
        <dbReference type="EMBL" id="MBR0680142.1"/>
    </source>
</evidence>
<feature type="domain" description="Bacterial bifunctional deaminase-reductase C-terminal" evidence="2">
    <location>
        <begin position="59"/>
        <end position="128"/>
    </location>
</feature>
<dbReference type="PANTHER" id="PTHR38011:SF11">
    <property type="entry name" value="2,5-DIAMINO-6-RIBOSYLAMINO-4(3H)-PYRIMIDINONE 5'-PHOSPHATE REDUCTASE"/>
    <property type="match status" value="1"/>
</dbReference>